<keyword evidence="10" id="KW-0479">Metal-binding</keyword>
<sequence length="331" mass="37244">MQKTLFPRVRPRRLRLNETIRDLVSETNINRSKLIQPLFVSDTLKQKEEIVTMPGQYLYSKDDILSEIDELADLGINTIALFPNIESDLKDISGSEALKEDNFICSIVRQIKERFPKLVIITDVALDPYTSSGHDGIILDGKIDNDLTLEALSKMSINLASSGADILAPSDMMDGRIGKIRDSLEKNNHKDTILLSYAAKYASNFYGPFRDAVGSKQTEGISKKTYQMDSKNLKEAYKEILLDINEGADILMVKPAMPYLDVINDLSQKTNIPIFAYQVSGEYSMLKMGIDKKIFDHNVISETLISLFRAGSSSVITYFARWTAENYDNIS</sequence>
<evidence type="ECO:0000256" key="6">
    <source>
        <dbReference type="ARBA" id="ARBA00023239"/>
    </source>
</evidence>
<evidence type="ECO:0000256" key="12">
    <source>
        <dbReference type="RuleBase" id="RU004161"/>
    </source>
</evidence>
<evidence type="ECO:0000256" key="7">
    <source>
        <dbReference type="ARBA" id="ARBA00023244"/>
    </source>
</evidence>
<keyword evidence="10" id="KW-0460">Magnesium</keyword>
<feature type="active site" description="Schiff-base intermediate with substrate" evidence="9">
    <location>
        <position position="200"/>
    </location>
</feature>
<protein>
    <recommendedName>
        <fullName evidence="4 11">Delta-aminolevulinic acid dehydratase</fullName>
        <ecNumber evidence="3 11">4.2.1.24</ecNumber>
    </recommendedName>
</protein>
<proteinExistence type="inferred from homology"/>
<accession>E0XRT5</accession>
<dbReference type="PIRSF" id="PIRSF001415">
    <property type="entry name" value="Porphbilin_synth"/>
    <property type="match status" value="1"/>
</dbReference>
<evidence type="ECO:0000256" key="1">
    <source>
        <dbReference type="ARBA" id="ARBA00004694"/>
    </source>
</evidence>
<evidence type="ECO:0000256" key="10">
    <source>
        <dbReference type="PIRSR" id="PIRSR001415-5"/>
    </source>
</evidence>
<dbReference type="GO" id="GO:0006782">
    <property type="term" value="P:protoporphyrinogen IX biosynthetic process"/>
    <property type="evidence" value="ECO:0007669"/>
    <property type="project" value="UniProtKB-UniPathway"/>
</dbReference>
<dbReference type="PROSITE" id="PS00169">
    <property type="entry name" value="D_ALA_DEHYDRATASE"/>
    <property type="match status" value="1"/>
</dbReference>
<evidence type="ECO:0000256" key="8">
    <source>
        <dbReference type="ARBA" id="ARBA00047651"/>
    </source>
</evidence>
<evidence type="ECO:0000313" key="13">
    <source>
        <dbReference type="EMBL" id="ADI17126.1"/>
    </source>
</evidence>
<comment type="similarity">
    <text evidence="2 12">Belongs to the ALAD family.</text>
</comment>
<dbReference type="PANTHER" id="PTHR11458">
    <property type="entry name" value="DELTA-AMINOLEVULINIC ACID DEHYDRATASE"/>
    <property type="match status" value="1"/>
</dbReference>
<dbReference type="EMBL" id="GU474854">
    <property type="protein sequence ID" value="ADI17126.1"/>
    <property type="molecule type" value="Genomic_DNA"/>
</dbReference>
<dbReference type="GO" id="GO:0005829">
    <property type="term" value="C:cytosol"/>
    <property type="evidence" value="ECO:0007669"/>
    <property type="project" value="TreeGrafter"/>
</dbReference>
<evidence type="ECO:0000256" key="4">
    <source>
        <dbReference type="ARBA" id="ARBA00020771"/>
    </source>
</evidence>
<evidence type="ECO:0000256" key="5">
    <source>
        <dbReference type="ARBA" id="ARBA00023133"/>
    </source>
</evidence>
<dbReference type="UniPathway" id="UPA00251">
    <property type="reaction ID" value="UER00318"/>
</dbReference>
<dbReference type="NCBIfam" id="NF006762">
    <property type="entry name" value="PRK09283.1"/>
    <property type="match status" value="1"/>
</dbReference>
<evidence type="ECO:0000256" key="3">
    <source>
        <dbReference type="ARBA" id="ARBA00012053"/>
    </source>
</evidence>
<evidence type="ECO:0000256" key="11">
    <source>
        <dbReference type="RuleBase" id="RU000515"/>
    </source>
</evidence>
<evidence type="ECO:0000256" key="2">
    <source>
        <dbReference type="ARBA" id="ARBA00008055"/>
    </source>
</evidence>
<dbReference type="SUPFAM" id="SSF51569">
    <property type="entry name" value="Aldolase"/>
    <property type="match status" value="1"/>
</dbReference>
<comment type="catalytic activity">
    <reaction evidence="8 11">
        <text>2 5-aminolevulinate = porphobilinogen + 2 H2O + H(+)</text>
        <dbReference type="Rhea" id="RHEA:24064"/>
        <dbReference type="ChEBI" id="CHEBI:15377"/>
        <dbReference type="ChEBI" id="CHEBI:15378"/>
        <dbReference type="ChEBI" id="CHEBI:58126"/>
        <dbReference type="ChEBI" id="CHEBI:356416"/>
        <dbReference type="EC" id="4.2.1.24"/>
    </reaction>
</comment>
<dbReference type="PANTHER" id="PTHR11458:SF0">
    <property type="entry name" value="DELTA-AMINOLEVULINIC ACID DEHYDRATASE"/>
    <property type="match status" value="1"/>
</dbReference>
<keyword evidence="5" id="KW-0350">Heme biosynthesis</keyword>
<dbReference type="InterPro" id="IPR001731">
    <property type="entry name" value="ALAD"/>
</dbReference>
<dbReference type="AlphaFoldDB" id="E0XRT5"/>
<dbReference type="FunFam" id="3.20.20.70:FF:000019">
    <property type="entry name" value="Delta-aminolevulinic acid dehydratase"/>
    <property type="match status" value="1"/>
</dbReference>
<comment type="subunit">
    <text evidence="11">Homooctamer.</text>
</comment>
<organism evidence="13">
    <name type="scientific">uncultured gamma proteobacterium HF0070_03O15</name>
    <dbReference type="NCBI Taxonomy" id="710982"/>
    <lineage>
        <taxon>Bacteria</taxon>
        <taxon>Pseudomonadati</taxon>
        <taxon>Pseudomonadota</taxon>
        <taxon>Gammaproteobacteria</taxon>
        <taxon>environmental samples</taxon>
    </lineage>
</organism>
<evidence type="ECO:0000256" key="9">
    <source>
        <dbReference type="PIRSR" id="PIRSR001415-1"/>
    </source>
</evidence>
<feature type="binding site" evidence="10">
    <location>
        <position position="239"/>
    </location>
    <ligand>
        <name>Mg(2+)</name>
        <dbReference type="ChEBI" id="CHEBI:18420"/>
    </ligand>
</feature>
<dbReference type="PRINTS" id="PR00144">
    <property type="entry name" value="DALDHYDRTASE"/>
</dbReference>
<dbReference type="GO" id="GO:0008270">
    <property type="term" value="F:zinc ion binding"/>
    <property type="evidence" value="ECO:0007669"/>
    <property type="project" value="TreeGrafter"/>
</dbReference>
<name>E0XRT5_9GAMM</name>
<keyword evidence="7 11" id="KW-0627">Porphyrin biosynthesis</keyword>
<comment type="pathway">
    <text evidence="1">Porphyrin-containing compound metabolism; protoporphyrin-IX biosynthesis; coproporphyrinogen-III from 5-aminolevulinate: step 1/4.</text>
</comment>
<dbReference type="SMART" id="SM01004">
    <property type="entry name" value="ALAD"/>
    <property type="match status" value="1"/>
</dbReference>
<dbReference type="Gene3D" id="3.20.20.70">
    <property type="entry name" value="Aldolase class I"/>
    <property type="match status" value="1"/>
</dbReference>
<dbReference type="GO" id="GO:0004655">
    <property type="term" value="F:porphobilinogen synthase activity"/>
    <property type="evidence" value="ECO:0007669"/>
    <property type="project" value="UniProtKB-EC"/>
</dbReference>
<dbReference type="InterPro" id="IPR030656">
    <property type="entry name" value="ALAD_AS"/>
</dbReference>
<reference evidence="13" key="1">
    <citation type="journal article" date="2011" name="Environ. Microbiol.">
        <title>Time-series analyses of Monterey Bay coastal microbial picoplankton using a 'genome proxy' microarray.</title>
        <authorList>
            <person name="Rich V.I."/>
            <person name="Pham V.D."/>
            <person name="Eppley J."/>
            <person name="Shi Y."/>
            <person name="DeLong E.F."/>
        </authorList>
    </citation>
    <scope>NUCLEOTIDE SEQUENCE</scope>
</reference>
<dbReference type="InterPro" id="IPR013785">
    <property type="entry name" value="Aldolase_TIM"/>
</dbReference>
<feature type="active site" description="Schiff-base intermediate with substrate" evidence="9">
    <location>
        <position position="254"/>
    </location>
</feature>
<dbReference type="EC" id="4.2.1.24" evidence="3 11"/>
<dbReference type="Pfam" id="PF00490">
    <property type="entry name" value="ALAD"/>
    <property type="match status" value="1"/>
</dbReference>
<keyword evidence="6 11" id="KW-0456">Lyase</keyword>